<accession>A0A6G0TCX0</accession>
<feature type="compositionally biased region" description="Low complexity" evidence="2">
    <location>
        <begin position="122"/>
        <end position="153"/>
    </location>
</feature>
<dbReference type="Pfam" id="PF14901">
    <property type="entry name" value="Jiv90"/>
    <property type="match status" value="1"/>
</dbReference>
<reference evidence="4 5" key="1">
    <citation type="submission" date="2019-08" db="EMBL/GenBank/DDBJ databases">
        <title>The genome of the soybean aphid Biotype 1, its phylome, world population structure and adaptation to the North American continent.</title>
        <authorList>
            <person name="Giordano R."/>
            <person name="Donthu R.K."/>
            <person name="Hernandez A.G."/>
            <person name="Wright C.L."/>
            <person name="Zimin A.V."/>
        </authorList>
    </citation>
    <scope>NUCLEOTIDE SEQUENCE [LARGE SCALE GENOMIC DNA]</scope>
    <source>
        <tissue evidence="4">Whole aphids</tissue>
    </source>
</reference>
<dbReference type="PROSITE" id="PS50076">
    <property type="entry name" value="DNAJ_2"/>
    <property type="match status" value="1"/>
</dbReference>
<dbReference type="SUPFAM" id="SSF46565">
    <property type="entry name" value="Chaperone J-domain"/>
    <property type="match status" value="1"/>
</dbReference>
<feature type="region of interest" description="Disordered" evidence="2">
    <location>
        <begin position="94"/>
        <end position="153"/>
    </location>
</feature>
<dbReference type="Pfam" id="PF00226">
    <property type="entry name" value="DnaJ"/>
    <property type="match status" value="1"/>
</dbReference>
<keyword evidence="1" id="KW-0175">Coiled coil</keyword>
<dbReference type="CDD" id="cd06257">
    <property type="entry name" value="DnaJ"/>
    <property type="match status" value="1"/>
</dbReference>
<evidence type="ECO:0000313" key="5">
    <source>
        <dbReference type="Proteomes" id="UP000475862"/>
    </source>
</evidence>
<dbReference type="SMART" id="SM00271">
    <property type="entry name" value="DnaJ"/>
    <property type="match status" value="1"/>
</dbReference>
<dbReference type="InterPro" id="IPR001623">
    <property type="entry name" value="DnaJ_domain"/>
</dbReference>
<dbReference type="InterPro" id="IPR032843">
    <property type="entry name" value="Jiv"/>
</dbReference>
<feature type="region of interest" description="Disordered" evidence="2">
    <location>
        <begin position="437"/>
        <end position="492"/>
    </location>
</feature>
<comment type="caution">
    <text evidence="4">The sequence shown here is derived from an EMBL/GenBank/DDBJ whole genome shotgun (WGS) entry which is preliminary data.</text>
</comment>
<evidence type="ECO:0000313" key="4">
    <source>
        <dbReference type="EMBL" id="KAE9530642.1"/>
    </source>
</evidence>
<dbReference type="AlphaFoldDB" id="A0A6G0TCX0"/>
<dbReference type="EMBL" id="VYZN01000042">
    <property type="protein sequence ID" value="KAE9530642.1"/>
    <property type="molecule type" value="Genomic_DNA"/>
</dbReference>
<dbReference type="PRINTS" id="PR00625">
    <property type="entry name" value="JDOMAIN"/>
</dbReference>
<feature type="compositionally biased region" description="Polar residues" evidence="2">
    <location>
        <begin position="468"/>
        <end position="492"/>
    </location>
</feature>
<gene>
    <name evidence="4" type="ORF">AGLY_011104</name>
</gene>
<dbReference type="InterPro" id="IPR052317">
    <property type="entry name" value="Viral_replicn-host_int_reg"/>
</dbReference>
<keyword evidence="5" id="KW-1185">Reference proteome</keyword>
<dbReference type="PANTHER" id="PTHR44665">
    <property type="entry name" value="DNAJ HOMOLOG SUBFAMILY C MEMBER 14"/>
    <property type="match status" value="1"/>
</dbReference>
<protein>
    <recommendedName>
        <fullName evidence="3">J domain-containing protein</fullName>
    </recommendedName>
</protein>
<dbReference type="InterPro" id="IPR036869">
    <property type="entry name" value="J_dom_sf"/>
</dbReference>
<sequence length="892" mass="101617">MKNMENQGHHQSSVKKRSIDDIINNITSDLQSYEGRYMVLGNPRQSTDMMWQQVNNYANPPQPQHNIYNQEPMNLTNNNPYILNTNQFTPYMQPQNSIPGYVNYDHPVYPQQHHPHHHQHHQQQQQQQHQQQQQQQQQQQRPQHQQTSQQQQQMNYTYYQQPQYTSHPMPYQAPTYGLFDGPCNDALIENLVQSWSQTQSGSGGGGSNNNSVFSRFGDQAFQTSREMIPDRDINVINHNTMSNHKNITTPVRKVRMVAEVRPMRPSYSDVLAKSPAVGPVKKAAASTQVETSSDVKIPSKVKTTVKKKKNSAKVSQGESGLRRQNSSASSEERNTPTVEYKEDKKSEVIINGNEKVWTSSEDLNGSEYFEADENAYSNIMVPKSKENNKKDKTKVKPKATVPMSKSLGHTVKPMKDDVEKLKSKKTVQSNCINGVAKKEKLNNDSKKHNESNNVNTTTKFDEVEKPSTKMSSNVSQPQQTAATSKNQGSRSTATFTALPFKARYQRVTKKRPRSSAINTMITKHLNFLKAQFVQYAPLMVFWFVHLLWDVITMSLHLLLHLSASGITQLAEFTKNCWKHFWIGLSSPFTGASHWARVKWKDQNSGNTLQTNIPLPTTGEEALKRLLACKGKDPYSILGVTVDSSEDDIKKYYKRQAVLVHPDKNNQSGAEEAFKILIHAFNMIGDPEKRKLYDSGIEHIKENYDELNKLLKNLHEKMAQVANTIRCTSCGKRHKRKLVLCRPMYAARFCALCNVHHSARDGDIWSESSMFGLRWKYFGCMDGGVYDITEWATCQHGSLKHMRADTHSVQYRIIFGGKQQTPEPTVSPSPPTQQPRTQAPPPPSTPLFDFHQPHLDEFLSSFYQHPMPGSATNGEFGTTTDIPRQRTKNKRKK</sequence>
<feature type="region of interest" description="Disordered" evidence="2">
    <location>
        <begin position="817"/>
        <end position="892"/>
    </location>
</feature>
<feature type="compositionally biased region" description="Pro residues" evidence="2">
    <location>
        <begin position="824"/>
        <end position="844"/>
    </location>
</feature>
<dbReference type="PANTHER" id="PTHR44665:SF1">
    <property type="entry name" value="DNAJ HOMOLOG SUBFAMILY C MEMBER 14"/>
    <property type="match status" value="1"/>
</dbReference>
<feature type="compositionally biased region" description="Basic and acidic residues" evidence="2">
    <location>
        <begin position="330"/>
        <end position="340"/>
    </location>
</feature>
<dbReference type="Gene3D" id="1.10.287.110">
    <property type="entry name" value="DnaJ domain"/>
    <property type="match status" value="1"/>
</dbReference>
<feature type="compositionally biased region" description="Polar residues" evidence="2">
    <location>
        <begin position="312"/>
        <end position="329"/>
    </location>
</feature>
<proteinExistence type="predicted"/>
<name>A0A6G0TCX0_APHGL</name>
<feature type="compositionally biased region" description="Polar residues" evidence="2">
    <location>
        <begin position="869"/>
        <end position="881"/>
    </location>
</feature>
<feature type="compositionally biased region" description="Basic and acidic residues" evidence="2">
    <location>
        <begin position="437"/>
        <end position="450"/>
    </location>
</feature>
<dbReference type="Proteomes" id="UP000475862">
    <property type="component" value="Unassembled WGS sequence"/>
</dbReference>
<feature type="domain" description="J" evidence="3">
    <location>
        <begin position="632"/>
        <end position="696"/>
    </location>
</feature>
<feature type="coiled-coil region" evidence="1">
    <location>
        <begin position="696"/>
        <end position="723"/>
    </location>
</feature>
<evidence type="ECO:0000256" key="1">
    <source>
        <dbReference type="SAM" id="Coils"/>
    </source>
</evidence>
<evidence type="ECO:0000256" key="2">
    <source>
        <dbReference type="SAM" id="MobiDB-lite"/>
    </source>
</evidence>
<dbReference type="OrthoDB" id="1507364at2759"/>
<evidence type="ECO:0000259" key="3">
    <source>
        <dbReference type="PROSITE" id="PS50076"/>
    </source>
</evidence>
<feature type="region of interest" description="Disordered" evidence="2">
    <location>
        <begin position="301"/>
        <end position="340"/>
    </location>
</feature>
<organism evidence="4 5">
    <name type="scientific">Aphis glycines</name>
    <name type="common">Soybean aphid</name>
    <dbReference type="NCBI Taxonomy" id="307491"/>
    <lineage>
        <taxon>Eukaryota</taxon>
        <taxon>Metazoa</taxon>
        <taxon>Ecdysozoa</taxon>
        <taxon>Arthropoda</taxon>
        <taxon>Hexapoda</taxon>
        <taxon>Insecta</taxon>
        <taxon>Pterygota</taxon>
        <taxon>Neoptera</taxon>
        <taxon>Paraneoptera</taxon>
        <taxon>Hemiptera</taxon>
        <taxon>Sternorrhyncha</taxon>
        <taxon>Aphidomorpha</taxon>
        <taxon>Aphidoidea</taxon>
        <taxon>Aphididae</taxon>
        <taxon>Aphidini</taxon>
        <taxon>Aphis</taxon>
        <taxon>Aphis</taxon>
    </lineage>
</organism>